<gene>
    <name evidence="2" type="ORF">A3G33_09555</name>
</gene>
<keyword evidence="1" id="KW-0472">Membrane</keyword>
<accession>A0A1G1KX13</accession>
<evidence type="ECO:0000256" key="1">
    <source>
        <dbReference type="SAM" id="Phobius"/>
    </source>
</evidence>
<dbReference type="AlphaFoldDB" id="A0A1G1KX13"/>
<reference evidence="2 3" key="1">
    <citation type="journal article" date="2016" name="Nat. Commun.">
        <title>Thousands of microbial genomes shed light on interconnected biogeochemical processes in an aquifer system.</title>
        <authorList>
            <person name="Anantharaman K."/>
            <person name="Brown C.T."/>
            <person name="Hug L.A."/>
            <person name="Sharon I."/>
            <person name="Castelle C.J."/>
            <person name="Probst A.J."/>
            <person name="Thomas B.C."/>
            <person name="Singh A."/>
            <person name="Wilkins M.J."/>
            <person name="Karaoz U."/>
            <person name="Brodie E.L."/>
            <person name="Williams K.H."/>
            <person name="Hubbard S.S."/>
            <person name="Banfield J.F."/>
        </authorList>
    </citation>
    <scope>NUCLEOTIDE SEQUENCE [LARGE SCALE GENOMIC DNA]</scope>
</reference>
<evidence type="ECO:0000313" key="2">
    <source>
        <dbReference type="EMBL" id="OGW97427.1"/>
    </source>
</evidence>
<keyword evidence="1" id="KW-1133">Transmembrane helix</keyword>
<proteinExistence type="predicted"/>
<dbReference type="EMBL" id="MHFR01000042">
    <property type="protein sequence ID" value="OGW97427.1"/>
    <property type="molecule type" value="Genomic_DNA"/>
</dbReference>
<feature type="transmembrane region" description="Helical" evidence="1">
    <location>
        <begin position="7"/>
        <end position="30"/>
    </location>
</feature>
<feature type="transmembrane region" description="Helical" evidence="1">
    <location>
        <begin position="63"/>
        <end position="82"/>
    </location>
</feature>
<comment type="caution">
    <text evidence="2">The sequence shown here is derived from an EMBL/GenBank/DDBJ whole genome shotgun (WGS) entry which is preliminary data.</text>
</comment>
<evidence type="ECO:0000313" key="3">
    <source>
        <dbReference type="Proteomes" id="UP000178187"/>
    </source>
</evidence>
<sequence length="84" mass="9775">MMNDQMFLLQGMLILIMGTGTGIGFLSLFWPLQSIQLYQWIMKIFNWKVEPIDLKRELSTTRVLGFIAMVLSLLIFVVMRYVNG</sequence>
<organism evidence="2 3">
    <name type="scientific">Candidatus Danuiimicrobium aquiferis</name>
    <dbReference type="NCBI Taxonomy" id="1801832"/>
    <lineage>
        <taxon>Bacteria</taxon>
        <taxon>Pseudomonadati</taxon>
        <taxon>Candidatus Omnitrophota</taxon>
        <taxon>Candidatus Danuiimicrobium</taxon>
    </lineage>
</organism>
<dbReference type="Proteomes" id="UP000178187">
    <property type="component" value="Unassembled WGS sequence"/>
</dbReference>
<name>A0A1G1KX13_9BACT</name>
<protein>
    <submittedName>
        <fullName evidence="2">Uncharacterized protein</fullName>
    </submittedName>
</protein>
<keyword evidence="1" id="KW-0812">Transmembrane</keyword>